<keyword evidence="6 10" id="KW-0594">Phospholipid biosynthesis</keyword>
<comment type="caution">
    <text evidence="11">The sequence shown here is derived from an EMBL/GenBank/DDBJ whole genome shotgun (WGS) entry which is preliminary data.</text>
</comment>
<keyword evidence="4 10" id="KW-0808">Transferase</keyword>
<gene>
    <name evidence="10 11" type="primary">plsX</name>
    <name evidence="11" type="ORF">E6K80_03050</name>
</gene>
<reference evidence="11 12" key="1">
    <citation type="journal article" date="2019" name="Nat. Microbiol.">
        <title>Mediterranean grassland soil C-N compound turnover is dependent on rainfall and depth, and is mediated by genomically divergent microorganisms.</title>
        <authorList>
            <person name="Diamond S."/>
            <person name="Andeer P.F."/>
            <person name="Li Z."/>
            <person name="Crits-Christoph A."/>
            <person name="Burstein D."/>
            <person name="Anantharaman K."/>
            <person name="Lane K.R."/>
            <person name="Thomas B.C."/>
            <person name="Pan C."/>
            <person name="Northen T.R."/>
            <person name="Banfield J.F."/>
        </authorList>
    </citation>
    <scope>NUCLEOTIDE SEQUENCE [LARGE SCALE GENOMIC DNA]</scope>
    <source>
        <strain evidence="11">WS_10</strain>
    </source>
</reference>
<evidence type="ECO:0000256" key="4">
    <source>
        <dbReference type="ARBA" id="ARBA00022679"/>
    </source>
</evidence>
<evidence type="ECO:0000256" key="5">
    <source>
        <dbReference type="ARBA" id="ARBA00023098"/>
    </source>
</evidence>
<protein>
    <recommendedName>
        <fullName evidence="8 10">Phosphate acyltransferase</fullName>
        <ecNumber evidence="8 10">2.3.1.274</ecNumber>
    </recommendedName>
    <alternativeName>
        <fullName evidence="10">Acyl-ACP phosphotransacylase</fullName>
    </alternativeName>
    <alternativeName>
        <fullName evidence="10">Acyl-[acyl-carrier-protein]--phosphate acyltransferase</fullName>
    </alternativeName>
    <alternativeName>
        <fullName evidence="10">Phosphate-acyl-ACP acyltransferase</fullName>
    </alternativeName>
</protein>
<evidence type="ECO:0000313" key="12">
    <source>
        <dbReference type="Proteomes" id="UP000319836"/>
    </source>
</evidence>
<comment type="similarity">
    <text evidence="10">Belongs to the PlsX family.</text>
</comment>
<keyword evidence="7 10" id="KW-1208">Phospholipid metabolism</keyword>
<evidence type="ECO:0000313" key="11">
    <source>
        <dbReference type="EMBL" id="TMQ72331.1"/>
    </source>
</evidence>
<dbReference type="Proteomes" id="UP000319836">
    <property type="component" value="Unassembled WGS sequence"/>
</dbReference>
<dbReference type="Pfam" id="PF02504">
    <property type="entry name" value="FA_synthesis"/>
    <property type="match status" value="1"/>
</dbReference>
<evidence type="ECO:0000256" key="3">
    <source>
        <dbReference type="ARBA" id="ARBA00022516"/>
    </source>
</evidence>
<evidence type="ECO:0000256" key="8">
    <source>
        <dbReference type="ARBA" id="ARBA00024069"/>
    </source>
</evidence>
<proteinExistence type="inferred from homology"/>
<keyword evidence="5 10" id="KW-0443">Lipid metabolism</keyword>
<dbReference type="Gene3D" id="3.40.718.10">
    <property type="entry name" value="Isopropylmalate Dehydrogenase"/>
    <property type="match status" value="1"/>
</dbReference>
<dbReference type="HAMAP" id="MF_00019">
    <property type="entry name" value="PlsX"/>
    <property type="match status" value="1"/>
</dbReference>
<dbReference type="GO" id="GO:0005737">
    <property type="term" value="C:cytoplasm"/>
    <property type="evidence" value="ECO:0007669"/>
    <property type="project" value="UniProtKB-SubCell"/>
</dbReference>
<dbReference type="PANTHER" id="PTHR30100:SF1">
    <property type="entry name" value="PHOSPHATE ACYLTRANSFERASE"/>
    <property type="match status" value="1"/>
</dbReference>
<evidence type="ECO:0000256" key="9">
    <source>
        <dbReference type="ARBA" id="ARBA00046608"/>
    </source>
</evidence>
<organism evidence="11 12">
    <name type="scientific">Eiseniibacteriota bacterium</name>
    <dbReference type="NCBI Taxonomy" id="2212470"/>
    <lineage>
        <taxon>Bacteria</taxon>
        <taxon>Candidatus Eiseniibacteriota</taxon>
    </lineage>
</organism>
<evidence type="ECO:0000256" key="10">
    <source>
        <dbReference type="HAMAP-Rule" id="MF_00019"/>
    </source>
</evidence>
<dbReference type="SUPFAM" id="SSF53659">
    <property type="entry name" value="Isocitrate/Isopropylmalate dehydrogenase-like"/>
    <property type="match status" value="1"/>
</dbReference>
<dbReference type="UniPathway" id="UPA00085"/>
<dbReference type="PIRSF" id="PIRSF002465">
    <property type="entry name" value="Phsphlp_syn_PlsX"/>
    <property type="match status" value="1"/>
</dbReference>
<evidence type="ECO:0000256" key="6">
    <source>
        <dbReference type="ARBA" id="ARBA00023209"/>
    </source>
</evidence>
<dbReference type="AlphaFoldDB" id="A0A538U8W3"/>
<dbReference type="InterPro" id="IPR012281">
    <property type="entry name" value="Phospholipid_synth_PlsX-like"/>
</dbReference>
<keyword evidence="2 10" id="KW-0963">Cytoplasm</keyword>
<dbReference type="NCBIfam" id="TIGR00182">
    <property type="entry name" value="plsX"/>
    <property type="match status" value="1"/>
</dbReference>
<evidence type="ECO:0000256" key="7">
    <source>
        <dbReference type="ARBA" id="ARBA00023264"/>
    </source>
</evidence>
<comment type="pathway">
    <text evidence="10">Lipid metabolism; phospholipid metabolism.</text>
</comment>
<comment type="catalytic activity">
    <reaction evidence="1 10">
        <text>a fatty acyl-[ACP] + phosphate = an acyl phosphate + holo-[ACP]</text>
        <dbReference type="Rhea" id="RHEA:42292"/>
        <dbReference type="Rhea" id="RHEA-COMP:9685"/>
        <dbReference type="Rhea" id="RHEA-COMP:14125"/>
        <dbReference type="ChEBI" id="CHEBI:43474"/>
        <dbReference type="ChEBI" id="CHEBI:59918"/>
        <dbReference type="ChEBI" id="CHEBI:64479"/>
        <dbReference type="ChEBI" id="CHEBI:138651"/>
        <dbReference type="EC" id="2.3.1.274"/>
    </reaction>
</comment>
<accession>A0A538U8W3</accession>
<comment type="subunit">
    <text evidence="9 10">Homodimer. Probably interacts with PlsY.</text>
</comment>
<dbReference type="GO" id="GO:0043811">
    <property type="term" value="F:phosphate:acyl-[acyl carrier protein] acyltransferase activity"/>
    <property type="evidence" value="ECO:0007669"/>
    <property type="project" value="UniProtKB-UniRule"/>
</dbReference>
<comment type="function">
    <text evidence="10">Catalyzes the reversible formation of acyl-phosphate (acyl-PO(4)) from acyl-[acyl-carrier-protein] (acyl-ACP). This enzyme utilizes acyl-ACP as fatty acyl donor, but not acyl-CoA.</text>
</comment>
<dbReference type="GO" id="GO:0006633">
    <property type="term" value="P:fatty acid biosynthetic process"/>
    <property type="evidence" value="ECO:0007669"/>
    <property type="project" value="UniProtKB-UniRule"/>
</dbReference>
<name>A0A538U8W3_UNCEI</name>
<dbReference type="InterPro" id="IPR003664">
    <property type="entry name" value="FA_synthesis"/>
</dbReference>
<dbReference type="GO" id="GO:0008654">
    <property type="term" value="P:phospholipid biosynthetic process"/>
    <property type="evidence" value="ECO:0007669"/>
    <property type="project" value="UniProtKB-KW"/>
</dbReference>
<dbReference type="EC" id="2.3.1.274" evidence="8 10"/>
<dbReference type="PANTHER" id="PTHR30100">
    <property type="entry name" value="FATTY ACID/PHOSPHOLIPID SYNTHESIS PROTEIN PLSX"/>
    <property type="match status" value="1"/>
</dbReference>
<sequence>MTASIPRIGIDAMGGDHGTSVVVQGVGLALREMAGRFHVTLIGDEGEIRRALQHLGAEGRSVEVVHAAEKIDMAEKAAAAARKKSTSSLAVMAQRHKEHRVDAIFSAGNTGAVVATALLSLGRLESVSRPALAAFIPNAAGGCVVLDVGANASCKASYLVQFAHMGSVYARYLLGRENPRVGLLSIGEEDTKGNELVFEALPLLRRASHLNFIGNVEGRDVFRGTCDVAVADGFTGNVVLKTAEGVAELLFRRIRAEVSGDPLAMLGTLMMRPALRRLKRQLDWEEHAAAPLLGVNGVCFVGHGSSSPKAIRSAIRTVATFVEQRVNEHIREEIEADRETAA</sequence>
<keyword evidence="3 10" id="KW-0444">Lipid biosynthesis</keyword>
<evidence type="ECO:0000256" key="2">
    <source>
        <dbReference type="ARBA" id="ARBA00022490"/>
    </source>
</evidence>
<keyword evidence="11" id="KW-0012">Acyltransferase</keyword>
<comment type="subcellular location">
    <subcellularLocation>
        <location evidence="10">Cytoplasm</location>
    </subcellularLocation>
    <text evidence="10">Associated with the membrane possibly through PlsY.</text>
</comment>
<evidence type="ECO:0000256" key="1">
    <source>
        <dbReference type="ARBA" id="ARBA00001232"/>
    </source>
</evidence>
<dbReference type="EMBL" id="VBPA01000066">
    <property type="protein sequence ID" value="TMQ72331.1"/>
    <property type="molecule type" value="Genomic_DNA"/>
</dbReference>